<evidence type="ECO:0000259" key="2">
    <source>
        <dbReference type="PROSITE" id="PS50011"/>
    </source>
</evidence>
<organism evidence="3 4">
    <name type="scientific">Mycena venus</name>
    <dbReference type="NCBI Taxonomy" id="2733690"/>
    <lineage>
        <taxon>Eukaryota</taxon>
        <taxon>Fungi</taxon>
        <taxon>Dikarya</taxon>
        <taxon>Basidiomycota</taxon>
        <taxon>Agaricomycotina</taxon>
        <taxon>Agaricomycetes</taxon>
        <taxon>Agaricomycetidae</taxon>
        <taxon>Agaricales</taxon>
        <taxon>Marasmiineae</taxon>
        <taxon>Mycenaceae</taxon>
        <taxon>Mycena</taxon>
    </lineage>
</organism>
<dbReference type="InterPro" id="IPR008271">
    <property type="entry name" value="Ser/Thr_kinase_AS"/>
</dbReference>
<dbReference type="PROSITE" id="PS00108">
    <property type="entry name" value="PROTEIN_KINASE_ST"/>
    <property type="match status" value="1"/>
</dbReference>
<dbReference type="SMART" id="SM00220">
    <property type="entry name" value="S_TKc"/>
    <property type="match status" value="1"/>
</dbReference>
<evidence type="ECO:0000313" key="4">
    <source>
        <dbReference type="Proteomes" id="UP000620124"/>
    </source>
</evidence>
<dbReference type="EMBL" id="JACAZI010000029">
    <property type="protein sequence ID" value="KAF7333365.1"/>
    <property type="molecule type" value="Genomic_DNA"/>
</dbReference>
<keyword evidence="3" id="KW-0418">Kinase</keyword>
<dbReference type="GO" id="GO:0005524">
    <property type="term" value="F:ATP binding"/>
    <property type="evidence" value="ECO:0007669"/>
    <property type="project" value="InterPro"/>
</dbReference>
<feature type="domain" description="Protein kinase" evidence="2">
    <location>
        <begin position="659"/>
        <end position="920"/>
    </location>
</feature>
<protein>
    <submittedName>
        <fullName evidence="3">Protein kinase domain-containing protein</fullName>
    </submittedName>
</protein>
<accession>A0A8H6X3B5</accession>
<dbReference type="SUPFAM" id="SSF56112">
    <property type="entry name" value="Protein kinase-like (PK-like)"/>
    <property type="match status" value="1"/>
</dbReference>
<dbReference type="Proteomes" id="UP000620124">
    <property type="component" value="Unassembled WGS sequence"/>
</dbReference>
<dbReference type="InterPro" id="IPR011009">
    <property type="entry name" value="Kinase-like_dom_sf"/>
</dbReference>
<comment type="caution">
    <text evidence="3">The sequence shown here is derived from an EMBL/GenBank/DDBJ whole genome shotgun (WGS) entry which is preliminary data.</text>
</comment>
<name>A0A8H6X3B5_9AGAR</name>
<dbReference type="Pfam" id="PF07714">
    <property type="entry name" value="PK_Tyr_Ser-Thr"/>
    <property type="match status" value="1"/>
</dbReference>
<dbReference type="InterPro" id="IPR000719">
    <property type="entry name" value="Prot_kinase_dom"/>
</dbReference>
<dbReference type="InterPro" id="IPR051681">
    <property type="entry name" value="Ser/Thr_Kinases-Pseudokinases"/>
</dbReference>
<reference evidence="3" key="1">
    <citation type="submission" date="2020-05" db="EMBL/GenBank/DDBJ databases">
        <title>Mycena genomes resolve the evolution of fungal bioluminescence.</title>
        <authorList>
            <person name="Tsai I.J."/>
        </authorList>
    </citation>
    <scope>NUCLEOTIDE SEQUENCE</scope>
    <source>
        <strain evidence="3">CCC161011</strain>
    </source>
</reference>
<dbReference type="Gene3D" id="1.10.510.10">
    <property type="entry name" value="Transferase(Phosphotransferase) domain 1"/>
    <property type="match status" value="1"/>
</dbReference>
<dbReference type="PROSITE" id="PS50011">
    <property type="entry name" value="PROTEIN_KINASE_DOM"/>
    <property type="match status" value="1"/>
</dbReference>
<dbReference type="InterPro" id="IPR001245">
    <property type="entry name" value="Ser-Thr/Tyr_kinase_cat_dom"/>
</dbReference>
<sequence length="967" mass="110023">MSHTGPGVLPECTPSPSYTSTVTSFPSLDSSPSSGDPPPSDEEGLTQHLPPINAWSSIQPGTWDIHGIDSEFKYRVWFTWRLIKFSSWNIAGHGDVGNVAWIGREAEFWRSVCRADPAEDIWLWEDEDEEYIKTLIEDHLSDELEVSAVERSTACLALKARDRQRPHRRISSPVSPLTPEVRLRFMAWLVIVAVYPKEVRFQRASLHTLLQSWGYIIAGSQLMNGCGICRVSVHLNLWVDTMLHVYSVNHLQWISWDYPCSCFHDRLAAHSREIRAREMRLERILPRDSAPLRVLMELVVPPWPLILWVVFRTVATDRTQSVEAFLGILHGPNRDLFAWDYANQSDHLFLVLLNPSQIGLYPTHWMCYMAEIDLKTWMEIRNTIWTNRQLCFNPGDLPIRLAAASLLFSNTMSPPQNIPAALHVALDQFPFTVMADIVHGKRPEFPSSRDVDSKEFWTAWNLEGWLRWKGQFLCESVWKSTSHMTTLERIQFMHLLLSDVRGNYLPMQTYWCSLKQSGHQDGNFHDVQASLKNRGFLKSLIDYRSEFASLFTVLKDGKHSTKSNFFEPELISAAEVHGSMKDCLEVTIAGLVLFLQDRGLYKELLVYRGMNAQALLDLLQDFLDLDSFSLAKPVIYKALWRLSRDSGLHPRCFALTGLQKIGQQVAGGGFGDIWKGFVRGQTVCVKIMRIFQTDHIQTLLKEFSREALIWRQLCHPNLLPFFGLYYLEKRLCLVSPWMENGNVMEFLRSEPSHPIRLSLILDVALGLEYLHENKMVHGDLKGINILVTPSRRACIADFGLSSIINAVTLRLTTASAPARGGTARYQAPELFQGESTKTFETDIYAFGCVCYEILTGKIPFHELSNDMKVMWEVAAGKRPAQPPSYSGTIALDSLWELLQSCWNGQAQMRPNASQIVHRLMGSPISATTTSSTTDWDDEMTSRFRRSFQSKALLPSVAEIQSMIFGNG</sequence>
<evidence type="ECO:0000313" key="3">
    <source>
        <dbReference type="EMBL" id="KAF7333365.1"/>
    </source>
</evidence>
<proteinExistence type="predicted"/>
<gene>
    <name evidence="3" type="ORF">MVEN_02352100</name>
</gene>
<feature type="compositionally biased region" description="Low complexity" evidence="1">
    <location>
        <begin position="14"/>
        <end position="34"/>
    </location>
</feature>
<dbReference type="AlphaFoldDB" id="A0A8H6X3B5"/>
<keyword evidence="3" id="KW-0808">Transferase</keyword>
<dbReference type="GO" id="GO:0004674">
    <property type="term" value="F:protein serine/threonine kinase activity"/>
    <property type="evidence" value="ECO:0007669"/>
    <property type="project" value="TreeGrafter"/>
</dbReference>
<keyword evidence="4" id="KW-1185">Reference proteome</keyword>
<evidence type="ECO:0000256" key="1">
    <source>
        <dbReference type="SAM" id="MobiDB-lite"/>
    </source>
</evidence>
<dbReference type="PANTHER" id="PTHR44329">
    <property type="entry name" value="SERINE/THREONINE-PROTEIN KINASE TNNI3K-RELATED"/>
    <property type="match status" value="1"/>
</dbReference>
<dbReference type="OrthoDB" id="1405469at2759"/>
<feature type="region of interest" description="Disordered" evidence="1">
    <location>
        <begin position="1"/>
        <end position="47"/>
    </location>
</feature>